<proteinExistence type="predicted"/>
<accession>A0A382X7B1</accession>
<organism evidence="1">
    <name type="scientific">marine metagenome</name>
    <dbReference type="NCBI Taxonomy" id="408172"/>
    <lineage>
        <taxon>unclassified sequences</taxon>
        <taxon>metagenomes</taxon>
        <taxon>ecological metagenomes</taxon>
    </lineage>
</organism>
<gene>
    <name evidence="1" type="ORF">METZ01_LOCUS419697</name>
</gene>
<feature type="non-terminal residue" evidence="1">
    <location>
        <position position="52"/>
    </location>
</feature>
<dbReference type="AlphaFoldDB" id="A0A382X7B1"/>
<sequence>MLIDALQYNNWSENIFNQLHAGGVTAVHVTIAYHEDFRETVENIIRWNRRFE</sequence>
<protein>
    <recommendedName>
        <fullName evidence="2">Peptidase M19</fullName>
    </recommendedName>
</protein>
<evidence type="ECO:0000313" key="1">
    <source>
        <dbReference type="EMBL" id="SVD66843.1"/>
    </source>
</evidence>
<name>A0A382X7B1_9ZZZZ</name>
<dbReference type="Gene3D" id="3.20.20.140">
    <property type="entry name" value="Metal-dependent hydrolases"/>
    <property type="match status" value="1"/>
</dbReference>
<dbReference type="EMBL" id="UINC01165448">
    <property type="protein sequence ID" value="SVD66843.1"/>
    <property type="molecule type" value="Genomic_DNA"/>
</dbReference>
<evidence type="ECO:0008006" key="2">
    <source>
        <dbReference type="Google" id="ProtNLM"/>
    </source>
</evidence>
<reference evidence="1" key="1">
    <citation type="submission" date="2018-05" db="EMBL/GenBank/DDBJ databases">
        <authorList>
            <person name="Lanie J.A."/>
            <person name="Ng W.-L."/>
            <person name="Kazmierczak K.M."/>
            <person name="Andrzejewski T.M."/>
            <person name="Davidsen T.M."/>
            <person name="Wayne K.J."/>
            <person name="Tettelin H."/>
            <person name="Glass J.I."/>
            <person name="Rusch D."/>
            <person name="Podicherti R."/>
            <person name="Tsui H.-C.T."/>
            <person name="Winkler M.E."/>
        </authorList>
    </citation>
    <scope>NUCLEOTIDE SEQUENCE</scope>
</reference>